<dbReference type="Proteomes" id="UP001152795">
    <property type="component" value="Unassembled WGS sequence"/>
</dbReference>
<keyword evidence="2 13" id="KW-0645">Protease</keyword>
<evidence type="ECO:0000256" key="2">
    <source>
        <dbReference type="ARBA" id="ARBA00022670"/>
    </source>
</evidence>
<dbReference type="CDD" id="cd04059">
    <property type="entry name" value="Peptidases_S8_Protein_convertases_Kexins_Furin-like"/>
    <property type="match status" value="1"/>
</dbReference>
<evidence type="ECO:0000256" key="10">
    <source>
        <dbReference type="ARBA" id="ARBA00023145"/>
    </source>
</evidence>
<keyword evidence="7 13" id="KW-0720">Serine protease</keyword>
<feature type="active site" description="Charge relay system" evidence="12 13">
    <location>
        <position position="183"/>
    </location>
</feature>
<keyword evidence="4" id="KW-0812">Transmembrane</keyword>
<evidence type="ECO:0000256" key="4">
    <source>
        <dbReference type="ARBA" id="ARBA00022692"/>
    </source>
</evidence>
<evidence type="ECO:0000256" key="3">
    <source>
        <dbReference type="ARBA" id="ARBA00022685"/>
    </source>
</evidence>
<dbReference type="InterPro" id="IPR023827">
    <property type="entry name" value="Peptidase_S8_Asp-AS"/>
</dbReference>
<dbReference type="PANTHER" id="PTHR42884">
    <property type="entry name" value="PROPROTEIN CONVERTASE SUBTILISIN/KEXIN-RELATED"/>
    <property type="match status" value="1"/>
</dbReference>
<dbReference type="PROSITE" id="PS00137">
    <property type="entry name" value="SUBTILASE_HIS"/>
    <property type="match status" value="1"/>
</dbReference>
<comment type="subcellular location">
    <subcellularLocation>
        <location evidence="1">Membrane</location>
    </subcellularLocation>
</comment>
<dbReference type="InterPro" id="IPR002884">
    <property type="entry name" value="P_dom"/>
</dbReference>
<dbReference type="GO" id="GO:0004252">
    <property type="term" value="F:serine-type endopeptidase activity"/>
    <property type="evidence" value="ECO:0007669"/>
    <property type="project" value="UniProtKB-UniRule"/>
</dbReference>
<evidence type="ECO:0000256" key="6">
    <source>
        <dbReference type="ARBA" id="ARBA00022801"/>
    </source>
</evidence>
<protein>
    <submittedName>
        <fullName evidence="15">Pro convertase subtilisin kexin type 7</fullName>
    </submittedName>
</protein>
<dbReference type="Gene3D" id="3.40.50.200">
    <property type="entry name" value="Peptidase S8/S53 domain"/>
    <property type="match status" value="1"/>
</dbReference>
<gene>
    <name evidence="15" type="ORF">PACLA_8A016101</name>
</gene>
<dbReference type="Pfam" id="PF16470">
    <property type="entry name" value="S8_pro-domain"/>
    <property type="match status" value="1"/>
</dbReference>
<evidence type="ECO:0000256" key="12">
    <source>
        <dbReference type="PIRSR" id="PIRSR615500-1"/>
    </source>
</evidence>
<evidence type="ECO:0000256" key="1">
    <source>
        <dbReference type="ARBA" id="ARBA00004370"/>
    </source>
</evidence>
<dbReference type="OrthoDB" id="300641at2759"/>
<evidence type="ECO:0000256" key="13">
    <source>
        <dbReference type="PROSITE-ProRule" id="PRU01240"/>
    </source>
</evidence>
<dbReference type="Pfam" id="PF01483">
    <property type="entry name" value="P_proprotein"/>
    <property type="match status" value="1"/>
</dbReference>
<keyword evidence="5" id="KW-0732">Signal</keyword>
<accession>A0A7D9ITI5</accession>
<evidence type="ECO:0000256" key="5">
    <source>
        <dbReference type="ARBA" id="ARBA00022729"/>
    </source>
</evidence>
<organism evidence="15 16">
    <name type="scientific">Paramuricea clavata</name>
    <name type="common">Red gorgonian</name>
    <name type="synonym">Violescent sea-whip</name>
    <dbReference type="NCBI Taxonomy" id="317549"/>
    <lineage>
        <taxon>Eukaryota</taxon>
        <taxon>Metazoa</taxon>
        <taxon>Cnidaria</taxon>
        <taxon>Anthozoa</taxon>
        <taxon>Octocorallia</taxon>
        <taxon>Malacalcyonacea</taxon>
        <taxon>Plexauridae</taxon>
        <taxon>Paramuricea</taxon>
    </lineage>
</organism>
<dbReference type="InterPro" id="IPR015500">
    <property type="entry name" value="Peptidase_S8_subtilisin-rel"/>
</dbReference>
<sequence length="673" mass="74663">MASSWAIRIPLKDGVSDENLRKMAKKIARETGLSFHGQIGGLRGHFLLVHETFYRENGLNDISELKSVLHRITEQLQRHPEVEWSIRERVRQRYKRSLRFKDQYFPSQWHLNNLQHLGHDINVTTVWEHNITGHGVVVAIVDDGVEWTNPDIFENYSSEGSWDLNSNDPDPTPRADDVGLNHHGTRCAGEIAAVANTYCAVGVAYGAKVAGVRILDGPMTDSLEAMAFNMKDQVNDIYSCSWGPDDNGKTVDGPHQLAQAALAHGVREGRGGLGSIYVVASGNGGNYKDNCNFDGYANSIFTLTIGAVDESGEMPYYAENCASMLATTYSSGQAPLRNIVTTDWRMGSGTGCTNRHTGTSAAAPLAAGMLALALQTRWCLSWRDVQHLIVHSSVKHDVDTLDYTTNGAGFHHSHKYGFGLMDSWRLVNLAKVWTSVPWMTSWSTPIVLVNQYIPTGSNQLIEEYIVQKRNLVELSTLEHVTLTVNIDHKYRGSVLVSLISPAGTESKLATERQQDRSSEGFIDWTFSTVRCWGEQPYGMWQIIIVNSGLDDTCQGYVRNWRLTLYGSSMTPEEIKRRQTLAADAFTGRYLTSNETTPCVQISASEDKSILSERLLTILLLVSGFCMLLALYYMLDVICDVEVQAPSSTTSCDASPDSSLDLSIRLKAEDSSRL</sequence>
<dbReference type="InterPro" id="IPR000209">
    <property type="entry name" value="Peptidase_S8/S53_dom"/>
</dbReference>
<dbReference type="PRINTS" id="PR00723">
    <property type="entry name" value="SUBTILISIN"/>
</dbReference>
<name>A0A7D9ITI5_PARCT</name>
<dbReference type="InterPro" id="IPR038466">
    <property type="entry name" value="S8_pro-domain_sf"/>
</dbReference>
<dbReference type="Gene3D" id="2.60.120.260">
    <property type="entry name" value="Galactose-binding domain-like"/>
    <property type="match status" value="1"/>
</dbReference>
<dbReference type="SUPFAM" id="SSF49785">
    <property type="entry name" value="Galactose-binding domain-like"/>
    <property type="match status" value="1"/>
</dbReference>
<evidence type="ECO:0000256" key="8">
    <source>
        <dbReference type="ARBA" id="ARBA00022989"/>
    </source>
</evidence>
<evidence type="ECO:0000256" key="11">
    <source>
        <dbReference type="ARBA" id="ARBA00023180"/>
    </source>
</evidence>
<evidence type="ECO:0000256" key="7">
    <source>
        <dbReference type="ARBA" id="ARBA00022825"/>
    </source>
</evidence>
<comment type="similarity">
    <text evidence="13 14">Belongs to the peptidase S8 family.</text>
</comment>
<dbReference type="GO" id="GO:0005802">
    <property type="term" value="C:trans-Golgi network"/>
    <property type="evidence" value="ECO:0007669"/>
    <property type="project" value="TreeGrafter"/>
</dbReference>
<dbReference type="InterPro" id="IPR034182">
    <property type="entry name" value="Kexin/furin"/>
</dbReference>
<dbReference type="PROSITE" id="PS51892">
    <property type="entry name" value="SUBTILASE"/>
    <property type="match status" value="1"/>
</dbReference>
<dbReference type="InterPro" id="IPR036852">
    <property type="entry name" value="Peptidase_S8/S53_dom_sf"/>
</dbReference>
<dbReference type="InterPro" id="IPR008979">
    <property type="entry name" value="Galactose-bd-like_sf"/>
</dbReference>
<keyword evidence="6 13" id="KW-0378">Hydrolase</keyword>
<dbReference type="PANTHER" id="PTHR42884:SF28">
    <property type="entry name" value="PROPROTEIN CONVERTASE SUBTILISIN_KEXIN TYPE 7"/>
    <property type="match status" value="1"/>
</dbReference>
<dbReference type="GO" id="GO:0000139">
    <property type="term" value="C:Golgi membrane"/>
    <property type="evidence" value="ECO:0007669"/>
    <property type="project" value="TreeGrafter"/>
</dbReference>
<dbReference type="EMBL" id="CACRXK020008354">
    <property type="protein sequence ID" value="CAB4014558.1"/>
    <property type="molecule type" value="Genomic_DNA"/>
</dbReference>
<dbReference type="FunFam" id="3.40.50.200:FF:000005">
    <property type="entry name" value="Proprotein convertase subtilisin/kexin type 7"/>
    <property type="match status" value="1"/>
</dbReference>
<comment type="caution">
    <text evidence="15">The sequence shown here is derived from an EMBL/GenBank/DDBJ whole genome shotgun (WGS) entry which is preliminary data.</text>
</comment>
<reference evidence="15" key="1">
    <citation type="submission" date="2020-04" db="EMBL/GenBank/DDBJ databases">
        <authorList>
            <person name="Alioto T."/>
            <person name="Alioto T."/>
            <person name="Gomez Garrido J."/>
        </authorList>
    </citation>
    <scope>NUCLEOTIDE SEQUENCE</scope>
    <source>
        <strain evidence="15">A484AB</strain>
    </source>
</reference>
<feature type="active site" description="Charge relay system" evidence="12 13">
    <location>
        <position position="142"/>
    </location>
</feature>
<evidence type="ECO:0000256" key="9">
    <source>
        <dbReference type="ARBA" id="ARBA00023136"/>
    </source>
</evidence>
<dbReference type="PROSITE" id="PS00136">
    <property type="entry name" value="SUBTILASE_ASP"/>
    <property type="match status" value="1"/>
</dbReference>
<keyword evidence="8" id="KW-1133">Transmembrane helix</keyword>
<feature type="non-terminal residue" evidence="15">
    <location>
        <position position="1"/>
    </location>
</feature>
<dbReference type="InterPro" id="IPR023828">
    <property type="entry name" value="Peptidase_S8_Ser-AS"/>
</dbReference>
<dbReference type="SUPFAM" id="SSF52743">
    <property type="entry name" value="Subtilisin-like"/>
    <property type="match status" value="1"/>
</dbReference>
<feature type="active site" description="Charge relay system" evidence="12 13">
    <location>
        <position position="360"/>
    </location>
</feature>
<keyword evidence="16" id="KW-1185">Reference proteome</keyword>
<keyword evidence="9" id="KW-0472">Membrane</keyword>
<keyword evidence="11" id="KW-0325">Glycoprotein</keyword>
<dbReference type="Pfam" id="PF00082">
    <property type="entry name" value="Peptidase_S8"/>
    <property type="match status" value="1"/>
</dbReference>
<keyword evidence="10" id="KW-0865">Zymogen</keyword>
<dbReference type="GO" id="GO:0016485">
    <property type="term" value="P:protein processing"/>
    <property type="evidence" value="ECO:0007669"/>
    <property type="project" value="TreeGrafter"/>
</dbReference>
<dbReference type="SUPFAM" id="SSF54897">
    <property type="entry name" value="Protease propeptides/inhibitors"/>
    <property type="match status" value="1"/>
</dbReference>
<dbReference type="FunFam" id="2.60.120.260:FF:000026">
    <property type="entry name" value="proprotein convertase subtilisin/kexin type 7"/>
    <property type="match status" value="1"/>
</dbReference>
<dbReference type="InterPro" id="IPR022398">
    <property type="entry name" value="Peptidase_S8_His-AS"/>
</dbReference>
<evidence type="ECO:0000313" key="16">
    <source>
        <dbReference type="Proteomes" id="UP001152795"/>
    </source>
</evidence>
<dbReference type="PROSITE" id="PS00138">
    <property type="entry name" value="SUBTILASE_SER"/>
    <property type="match status" value="1"/>
</dbReference>
<keyword evidence="3" id="KW-0165">Cleavage on pair of basic residues</keyword>
<dbReference type="PROSITE" id="PS51829">
    <property type="entry name" value="P_HOMO_B"/>
    <property type="match status" value="1"/>
</dbReference>
<evidence type="ECO:0000256" key="14">
    <source>
        <dbReference type="RuleBase" id="RU003355"/>
    </source>
</evidence>
<evidence type="ECO:0000313" key="15">
    <source>
        <dbReference type="EMBL" id="CAB4014558.1"/>
    </source>
</evidence>
<dbReference type="AlphaFoldDB" id="A0A7D9ITI5"/>
<dbReference type="InterPro" id="IPR032815">
    <property type="entry name" value="S8_pro-domain"/>
</dbReference>
<proteinExistence type="inferred from homology"/>
<dbReference type="Gene3D" id="3.30.70.850">
    <property type="entry name" value="Peptidase S8, pro-domain"/>
    <property type="match status" value="1"/>
</dbReference>